<keyword evidence="2" id="KW-0677">Repeat</keyword>
<dbReference type="PROSITE" id="PS00678">
    <property type="entry name" value="WD_REPEATS_1"/>
    <property type="match status" value="1"/>
</dbReference>
<dbReference type="Gene3D" id="2.130.10.10">
    <property type="entry name" value="YVTN repeat-like/Quinoprotein amine dehydrogenase"/>
    <property type="match status" value="3"/>
</dbReference>
<dbReference type="PANTHER" id="PTHR19879:SF9">
    <property type="entry name" value="TRANSCRIPTION INITIATION FACTOR TFIID SUBUNIT 5"/>
    <property type="match status" value="1"/>
</dbReference>
<dbReference type="InterPro" id="IPR036322">
    <property type="entry name" value="WD40_repeat_dom_sf"/>
</dbReference>
<organism evidence="5 6">
    <name type="scientific">Jaapia argillacea MUCL 33604</name>
    <dbReference type="NCBI Taxonomy" id="933084"/>
    <lineage>
        <taxon>Eukaryota</taxon>
        <taxon>Fungi</taxon>
        <taxon>Dikarya</taxon>
        <taxon>Basidiomycota</taxon>
        <taxon>Agaricomycotina</taxon>
        <taxon>Agaricomycetes</taxon>
        <taxon>Agaricomycetidae</taxon>
        <taxon>Jaapiales</taxon>
        <taxon>Jaapiaceae</taxon>
        <taxon>Jaapia</taxon>
    </lineage>
</organism>
<feature type="signal peptide" evidence="4">
    <location>
        <begin position="1"/>
        <end position="29"/>
    </location>
</feature>
<protein>
    <submittedName>
        <fullName evidence="5">Uncharacterized protein</fullName>
    </submittedName>
</protein>
<feature type="chain" id="PRO_5001643233" evidence="4">
    <location>
        <begin position="30"/>
        <end position="462"/>
    </location>
</feature>
<evidence type="ECO:0000313" key="6">
    <source>
        <dbReference type="Proteomes" id="UP000027265"/>
    </source>
</evidence>
<dbReference type="InParanoid" id="A0A067PJD3"/>
<dbReference type="HOGENOM" id="CLU_031896_0_0_1"/>
<keyword evidence="6" id="KW-1185">Reference proteome</keyword>
<sequence length="462" mass="51038">MNPLVYAAGYLWLWLTTMLQLPLSQPAGSRSPIPLSHDFEKDGQVAKWAPDQPQAWGEESFKLNFGDRPAALAFNPEGSLLAVSFGTEVEIYDTSSLERRHLLQGHSGIVTHVEFHPDGQRFISGSERMGRNMETLVRVWNLTQAEEERKVTHGLSDIAEKAASTATHELVLAGMWSAEDVEMETAALQQGIEETLRAAETRRDVRHDRAFVGTAAKFGSHTFSHNGSLMFYISEHNTAVALETSTLTEKFRMSHSDAIMWVGASPDGNVVGTSSWDRTVRLWDAHSGELIRTLAGSKNQNWAGSFSPDGTLIAVGSGDSIVYVWNVETGELVHHFQGFRGWVRTLSFTPDGAFLAAGSGSGTVQVFEMATGRRVQQWQVKSVHIGPVFEISDLQYSPDGTKLAFKMADGRVVVYDGEENLKWEFDSVENGMYIGSQDLVFNTASSIVVSADSDKDVRFWKL</sequence>
<evidence type="ECO:0000256" key="1">
    <source>
        <dbReference type="ARBA" id="ARBA00022574"/>
    </source>
</evidence>
<name>A0A067PJD3_9AGAM</name>
<dbReference type="Pfam" id="PF00400">
    <property type="entry name" value="WD40"/>
    <property type="match status" value="4"/>
</dbReference>
<evidence type="ECO:0000256" key="3">
    <source>
        <dbReference type="PROSITE-ProRule" id="PRU00221"/>
    </source>
</evidence>
<reference evidence="6" key="1">
    <citation type="journal article" date="2014" name="Proc. Natl. Acad. Sci. U.S.A.">
        <title>Extensive sampling of basidiomycete genomes demonstrates inadequacy of the white-rot/brown-rot paradigm for wood decay fungi.</title>
        <authorList>
            <person name="Riley R."/>
            <person name="Salamov A.A."/>
            <person name="Brown D.W."/>
            <person name="Nagy L.G."/>
            <person name="Floudas D."/>
            <person name="Held B.W."/>
            <person name="Levasseur A."/>
            <person name="Lombard V."/>
            <person name="Morin E."/>
            <person name="Otillar R."/>
            <person name="Lindquist E.A."/>
            <person name="Sun H."/>
            <person name="LaButti K.M."/>
            <person name="Schmutz J."/>
            <person name="Jabbour D."/>
            <person name="Luo H."/>
            <person name="Baker S.E."/>
            <person name="Pisabarro A.G."/>
            <person name="Walton J.D."/>
            <person name="Blanchette R.A."/>
            <person name="Henrissat B."/>
            <person name="Martin F."/>
            <person name="Cullen D."/>
            <person name="Hibbett D.S."/>
            <person name="Grigoriev I.V."/>
        </authorList>
    </citation>
    <scope>NUCLEOTIDE SEQUENCE [LARGE SCALE GENOMIC DNA]</scope>
    <source>
        <strain evidence="6">MUCL 33604</strain>
    </source>
</reference>
<dbReference type="EMBL" id="KL197731">
    <property type="protein sequence ID" value="KDQ53920.1"/>
    <property type="molecule type" value="Genomic_DNA"/>
</dbReference>
<dbReference type="OrthoDB" id="2911645at2759"/>
<keyword evidence="4" id="KW-0732">Signal</keyword>
<evidence type="ECO:0000313" key="5">
    <source>
        <dbReference type="EMBL" id="KDQ53920.1"/>
    </source>
</evidence>
<dbReference type="PANTHER" id="PTHR19879">
    <property type="entry name" value="TRANSCRIPTION INITIATION FACTOR TFIID"/>
    <property type="match status" value="1"/>
</dbReference>
<evidence type="ECO:0000256" key="4">
    <source>
        <dbReference type="SAM" id="SignalP"/>
    </source>
</evidence>
<dbReference type="CDD" id="cd00200">
    <property type="entry name" value="WD40"/>
    <property type="match status" value="1"/>
</dbReference>
<dbReference type="InterPro" id="IPR001680">
    <property type="entry name" value="WD40_rpt"/>
</dbReference>
<proteinExistence type="predicted"/>
<keyword evidence="1 3" id="KW-0853">WD repeat</keyword>
<dbReference type="Proteomes" id="UP000027265">
    <property type="component" value="Unassembled WGS sequence"/>
</dbReference>
<dbReference type="PROSITE" id="PS50294">
    <property type="entry name" value="WD_REPEATS_REGION"/>
    <property type="match status" value="3"/>
</dbReference>
<feature type="repeat" description="WD" evidence="3">
    <location>
        <begin position="294"/>
        <end position="335"/>
    </location>
</feature>
<dbReference type="STRING" id="933084.A0A067PJD3"/>
<dbReference type="PROSITE" id="PS50082">
    <property type="entry name" value="WD_REPEATS_2"/>
    <property type="match status" value="4"/>
</dbReference>
<dbReference type="SMART" id="SM00320">
    <property type="entry name" value="WD40"/>
    <property type="match status" value="6"/>
</dbReference>
<dbReference type="SUPFAM" id="SSF50978">
    <property type="entry name" value="WD40 repeat-like"/>
    <property type="match status" value="1"/>
</dbReference>
<feature type="repeat" description="WD" evidence="3">
    <location>
        <begin position="439"/>
        <end position="462"/>
    </location>
</feature>
<dbReference type="InterPro" id="IPR015943">
    <property type="entry name" value="WD40/YVTN_repeat-like_dom_sf"/>
</dbReference>
<evidence type="ECO:0000256" key="2">
    <source>
        <dbReference type="ARBA" id="ARBA00022737"/>
    </source>
</evidence>
<accession>A0A067PJD3</accession>
<feature type="repeat" description="WD" evidence="3">
    <location>
        <begin position="252"/>
        <end position="293"/>
    </location>
</feature>
<feature type="repeat" description="WD" evidence="3">
    <location>
        <begin position="336"/>
        <end position="377"/>
    </location>
</feature>
<dbReference type="InterPro" id="IPR019775">
    <property type="entry name" value="WD40_repeat_CS"/>
</dbReference>
<dbReference type="AlphaFoldDB" id="A0A067PJD3"/>
<gene>
    <name evidence="5" type="ORF">JAAARDRAFT_416653</name>
</gene>